<name>A0ACB7IUZ5_PLECO</name>
<protein>
    <submittedName>
        <fullName evidence="1">Uncharacterized protein</fullName>
    </submittedName>
</protein>
<reference evidence="1 2" key="1">
    <citation type="journal article" date="2021" name="Appl. Environ. Microbiol.">
        <title>Genetic linkage and physical mapping for an oyster mushroom Pleurotus cornucopiae and QTL analysis for the trait cap color.</title>
        <authorList>
            <person name="Zhang Y."/>
            <person name="Gao W."/>
            <person name="Sonnenberg A."/>
            <person name="Chen Q."/>
            <person name="Zhang J."/>
            <person name="Huang C."/>
        </authorList>
    </citation>
    <scope>NUCLEOTIDE SEQUENCE [LARGE SCALE GENOMIC DNA]</scope>
    <source>
        <strain evidence="1">CCMSSC00406</strain>
    </source>
</reference>
<sequence>MFGFLEQHRDSLANAGSYVTSPDLLHRLLWKNVRSGKTLVFDAGDDPVASPAELLMVGVIGRGGLALDPMGNHFSVEKMPRNKWTFELEKPTEPFFAADFDVAWTLFEGIQKGGAPTGKCDFLLSTKGQPVVRFGGPLFRKKVSHKEPQLVPDGTVASQASSNTYYPTAYNWPVTYGLDIPFKDLLEKSIFTPMHVFNRNGTYIDPDDWALKLPGSLVEVTFSLHHAFLDSSQTNAFNAHPIQIVVLKDGRSGQSTATLRRGITRPGPLARMSDTVDSGSSTIRSPVVTTEDASTAPAKKRKQDSADEDENTVSDVEGRATKRKKAAEGDLSPSQPVIADDSALTTDIGGLRMINGEPAVTRGKGKRNAQA</sequence>
<comment type="caution">
    <text evidence="1">The sequence shown here is derived from an EMBL/GenBank/DDBJ whole genome shotgun (WGS) entry which is preliminary data.</text>
</comment>
<gene>
    <name evidence="1" type="ORF">CCMSSC00406_0009978</name>
</gene>
<dbReference type="Proteomes" id="UP000824881">
    <property type="component" value="Unassembled WGS sequence"/>
</dbReference>
<evidence type="ECO:0000313" key="1">
    <source>
        <dbReference type="EMBL" id="KAG9221338.1"/>
    </source>
</evidence>
<accession>A0ACB7IUZ5</accession>
<proteinExistence type="predicted"/>
<keyword evidence="2" id="KW-1185">Reference proteome</keyword>
<organism evidence="1 2">
    <name type="scientific">Pleurotus cornucopiae</name>
    <name type="common">Cornucopia mushroom</name>
    <dbReference type="NCBI Taxonomy" id="5321"/>
    <lineage>
        <taxon>Eukaryota</taxon>
        <taxon>Fungi</taxon>
        <taxon>Dikarya</taxon>
        <taxon>Basidiomycota</taxon>
        <taxon>Agaricomycotina</taxon>
        <taxon>Agaricomycetes</taxon>
        <taxon>Agaricomycetidae</taxon>
        <taxon>Agaricales</taxon>
        <taxon>Pleurotineae</taxon>
        <taxon>Pleurotaceae</taxon>
        <taxon>Pleurotus</taxon>
    </lineage>
</organism>
<evidence type="ECO:0000313" key="2">
    <source>
        <dbReference type="Proteomes" id="UP000824881"/>
    </source>
</evidence>
<dbReference type="EMBL" id="WQMT02000007">
    <property type="protein sequence ID" value="KAG9221338.1"/>
    <property type="molecule type" value="Genomic_DNA"/>
</dbReference>